<dbReference type="GeneID" id="97191571"/>
<evidence type="ECO:0000313" key="4">
    <source>
        <dbReference type="EMBL" id="RGE87972.1"/>
    </source>
</evidence>
<organism evidence="4 5">
    <name type="scientific">Sellimonas intestinalis</name>
    <dbReference type="NCBI Taxonomy" id="1653434"/>
    <lineage>
        <taxon>Bacteria</taxon>
        <taxon>Bacillati</taxon>
        <taxon>Bacillota</taxon>
        <taxon>Clostridia</taxon>
        <taxon>Lachnospirales</taxon>
        <taxon>Lachnospiraceae</taxon>
        <taxon>Sellimonas</taxon>
    </lineage>
</organism>
<keyword evidence="4" id="KW-0067">ATP-binding</keyword>
<dbReference type="GO" id="GO:0005524">
    <property type="term" value="F:ATP binding"/>
    <property type="evidence" value="ECO:0007669"/>
    <property type="project" value="UniProtKB-KW"/>
</dbReference>
<feature type="transmembrane region" description="Helical" evidence="2">
    <location>
        <begin position="68"/>
        <end position="85"/>
    </location>
</feature>
<feature type="coiled-coil region" evidence="1">
    <location>
        <begin position="235"/>
        <end position="269"/>
    </location>
</feature>
<reference evidence="4 5" key="1">
    <citation type="submission" date="2018-08" db="EMBL/GenBank/DDBJ databases">
        <title>A genome reference for cultivated species of the human gut microbiota.</title>
        <authorList>
            <person name="Zou Y."/>
            <person name="Xue W."/>
            <person name="Luo G."/>
        </authorList>
    </citation>
    <scope>NUCLEOTIDE SEQUENCE [LARGE SCALE GENOMIC DNA]</scope>
    <source>
        <strain evidence="4 5">AF37-2AT</strain>
    </source>
</reference>
<proteinExistence type="predicted"/>
<feature type="transmembrane region" description="Helical" evidence="2">
    <location>
        <begin position="12"/>
        <end position="32"/>
    </location>
</feature>
<dbReference type="AlphaFoldDB" id="A0A3E3K3N0"/>
<evidence type="ECO:0000256" key="2">
    <source>
        <dbReference type="SAM" id="Phobius"/>
    </source>
</evidence>
<gene>
    <name evidence="4" type="ORF">DW016_07670</name>
</gene>
<feature type="transmembrane region" description="Helical" evidence="2">
    <location>
        <begin position="44"/>
        <end position="62"/>
    </location>
</feature>
<keyword evidence="1" id="KW-0175">Coiled coil</keyword>
<accession>A0A3E3K3N0</accession>
<dbReference type="SUPFAM" id="SSF55874">
    <property type="entry name" value="ATPase domain of HSP90 chaperone/DNA topoisomerase II/histidine kinase"/>
    <property type="match status" value="1"/>
</dbReference>
<keyword evidence="2" id="KW-0812">Transmembrane</keyword>
<feature type="transmembrane region" description="Helical" evidence="2">
    <location>
        <begin position="171"/>
        <end position="192"/>
    </location>
</feature>
<dbReference type="OrthoDB" id="9813149at2"/>
<sequence length="441" mass="50400">MEIGYTMLERAILGLSGAAYCTGYSYAAWYFLKRNHRADEIPGMFRALTVLLLFLSSVLSLWQEHALLYAGTGMVILIILSVGAYQRSRTGIVETLLFAMAVFGSYLIFTLLLQLLWFGFGSAVAMKVGEWYFLWRSAIYLILAAEYILISRYFVKVFRGKDQVLLTKGQTMIFLVFPFLMLGLLFGLYLGGDTLMLIYGYSSIAVIAFGIVLLHLLVTYLFGYMMEQQKKNLGLKLYEQQRQMMMHQYQELEEKYQASRKVIHDVKNHIQMIGELYHSGDLEAADAYCQDIGGMLRSLERVTYTDHRMLNLILNEKLNMQEMKGARLHIEIGTADLSFLKDIDVTTIFTNLLDNAREAIADTKDERYLFLKVEKAREFLVICLRNSCPAKPKTRKGHAGLGLVNVRHVVEAYGGTMQVSRIQEGYQTSITIPIVERREEV</sequence>
<dbReference type="GO" id="GO:0042802">
    <property type="term" value="F:identical protein binding"/>
    <property type="evidence" value="ECO:0007669"/>
    <property type="project" value="TreeGrafter"/>
</dbReference>
<dbReference type="Pfam" id="PF14501">
    <property type="entry name" value="HATPase_c_5"/>
    <property type="match status" value="1"/>
</dbReference>
<dbReference type="Gene3D" id="3.30.565.10">
    <property type="entry name" value="Histidine kinase-like ATPase, C-terminal domain"/>
    <property type="match status" value="1"/>
</dbReference>
<dbReference type="Proteomes" id="UP000261080">
    <property type="component" value="Unassembled WGS sequence"/>
</dbReference>
<evidence type="ECO:0000259" key="3">
    <source>
        <dbReference type="Pfam" id="PF14501"/>
    </source>
</evidence>
<keyword evidence="2" id="KW-0472">Membrane</keyword>
<comment type="caution">
    <text evidence="4">The sequence shown here is derived from an EMBL/GenBank/DDBJ whole genome shotgun (WGS) entry which is preliminary data.</text>
</comment>
<feature type="transmembrane region" description="Helical" evidence="2">
    <location>
        <begin position="97"/>
        <end position="120"/>
    </location>
</feature>
<dbReference type="EMBL" id="QVLX01000003">
    <property type="protein sequence ID" value="RGE87972.1"/>
    <property type="molecule type" value="Genomic_DNA"/>
</dbReference>
<evidence type="ECO:0000256" key="1">
    <source>
        <dbReference type="SAM" id="Coils"/>
    </source>
</evidence>
<dbReference type="InterPro" id="IPR036890">
    <property type="entry name" value="HATPase_C_sf"/>
</dbReference>
<feature type="transmembrane region" description="Helical" evidence="2">
    <location>
        <begin position="132"/>
        <end position="150"/>
    </location>
</feature>
<keyword evidence="5" id="KW-1185">Reference proteome</keyword>
<dbReference type="PANTHER" id="PTHR40448">
    <property type="entry name" value="TWO-COMPONENT SENSOR HISTIDINE KINASE"/>
    <property type="match status" value="1"/>
</dbReference>
<dbReference type="InterPro" id="IPR032834">
    <property type="entry name" value="NatK-like_C"/>
</dbReference>
<name>A0A3E3K3N0_9FIRM</name>
<feature type="transmembrane region" description="Helical" evidence="2">
    <location>
        <begin position="198"/>
        <end position="222"/>
    </location>
</feature>
<dbReference type="RefSeq" id="WP_024731591.1">
    <property type="nucleotide sequence ID" value="NZ_CALBAT010000017.1"/>
</dbReference>
<feature type="domain" description="Sensor histidine kinase NatK-like C-terminal" evidence="3">
    <location>
        <begin position="341"/>
        <end position="433"/>
    </location>
</feature>
<keyword evidence="2" id="KW-1133">Transmembrane helix</keyword>
<evidence type="ECO:0000313" key="5">
    <source>
        <dbReference type="Proteomes" id="UP000261080"/>
    </source>
</evidence>
<dbReference type="PANTHER" id="PTHR40448:SF1">
    <property type="entry name" value="TWO-COMPONENT SENSOR HISTIDINE KINASE"/>
    <property type="match status" value="1"/>
</dbReference>
<keyword evidence="4" id="KW-0547">Nucleotide-binding</keyword>
<protein>
    <submittedName>
        <fullName evidence="4">ATP-binding protein</fullName>
    </submittedName>
</protein>